<keyword evidence="22" id="KW-1185">Reference proteome</keyword>
<comment type="catalytic activity">
    <reaction evidence="7">
        <text>L-alpha-aminoacyl-L-lysine(out) = L-alpha-aminoacyl-L-lysine(in)</text>
        <dbReference type="Rhea" id="RHEA:79383"/>
        <dbReference type="ChEBI" id="CHEBI:229966"/>
    </reaction>
</comment>
<sequence>MEQKAPITEKASIERRDSGSDSKSNPEIQELVSNASSTMAPRARLPRGWQLAMIVLTCLCTFGNHWSNGLIVALKTTIIKEVKINNSEFATLVAVTNLVNTFLCIGLGFCIDIWGGPLLSVIMAGFHLSGAIIMAGSSTNHLNSYHLLIVGKVLAAIGDGSLDNAQHRIFATYFSPGAGFAFSIGTIWGIANLAQFTGQSTANVITRNLGSYSYALWISSGIALFSFMCAISVFVLDRHLRRRYDITDQTSGKRHVGRSRGKTFDLKAIRHLPMTFWLVVLFAVFENAGVQSFVSISTQFAQQRLNKGSVVGGWVSSFYLLLPACLTPFIGIYIDFFGQRIAFLFISGCAFTLSMLLLKFSHTTSSFIAAYIVYAIAQCVTPAPQVEIIRSIIPDPAYFATGFAIKKSVVQASIVIITTAAGKLQDDSANNSLDPAVSLWLSYAFASVAVSGFLLFATYFFPTLLPAARLSQVAPRHLAREAGELCRRKNITVVKEEGDQLSLAKRQERLLKAPHPRLPLLRWIYLGLGVVIIFVGWIMFGLGVNWGVHGSVVAGTTGE</sequence>
<feature type="transmembrane region" description="Helical" evidence="20">
    <location>
        <begin position="118"/>
        <end position="138"/>
    </location>
</feature>
<comment type="subcellular location">
    <subcellularLocation>
        <location evidence="1">Membrane</location>
        <topology evidence="1">Multi-pass membrane protein</topology>
    </subcellularLocation>
</comment>
<evidence type="ECO:0000256" key="10">
    <source>
        <dbReference type="ARBA" id="ARBA00044900"/>
    </source>
</evidence>
<dbReference type="PANTHER" id="PTHR23512">
    <property type="entry name" value="MAJOR FACILITATOR SUPERFAMILY DOMAIN-CONTAINING PROTEIN 1"/>
    <property type="match status" value="1"/>
</dbReference>
<comment type="catalytic activity">
    <reaction evidence="11">
        <text>L-arginyl-glycine(out) = L-arginyl-glycine(in)</text>
        <dbReference type="Rhea" id="RHEA:79391"/>
        <dbReference type="ChEBI" id="CHEBI:229955"/>
    </reaction>
</comment>
<evidence type="ECO:0000256" key="20">
    <source>
        <dbReference type="SAM" id="Phobius"/>
    </source>
</evidence>
<comment type="catalytic activity">
    <reaction evidence="10">
        <text>L-lysyl-L-lysine(out) = L-lysyl-L-lysine(in)</text>
        <dbReference type="Rhea" id="RHEA:79403"/>
        <dbReference type="ChEBI" id="CHEBI:229956"/>
    </reaction>
</comment>
<evidence type="ECO:0000256" key="17">
    <source>
        <dbReference type="ARBA" id="ARBA00045709"/>
    </source>
</evidence>
<comment type="catalytic activity">
    <reaction evidence="13">
        <text>L-alanyl-L-lysine(out) = L-alanyl-L-lysine(in)</text>
        <dbReference type="Rhea" id="RHEA:79415"/>
        <dbReference type="ChEBI" id="CHEBI:192470"/>
    </reaction>
</comment>
<dbReference type="AlphaFoldDB" id="A0A8K0XK92"/>
<evidence type="ECO:0000256" key="18">
    <source>
        <dbReference type="ARBA" id="ARBA00046376"/>
    </source>
</evidence>
<evidence type="ECO:0000256" key="13">
    <source>
        <dbReference type="ARBA" id="ARBA00044919"/>
    </source>
</evidence>
<comment type="catalytic activity">
    <reaction evidence="5">
        <text>L-alpha-aminoacyl-L-histidine(out) = L-alpha-aminoacyl-L-histidine(in)</text>
        <dbReference type="Rhea" id="RHEA:79375"/>
        <dbReference type="ChEBI" id="CHEBI:229967"/>
    </reaction>
</comment>
<evidence type="ECO:0000256" key="6">
    <source>
        <dbReference type="ARBA" id="ARBA00044891"/>
    </source>
</evidence>
<evidence type="ECO:0000256" key="8">
    <source>
        <dbReference type="ARBA" id="ARBA00044898"/>
    </source>
</evidence>
<feature type="transmembrane region" description="Helical" evidence="20">
    <location>
        <begin position="174"/>
        <end position="194"/>
    </location>
</feature>
<evidence type="ECO:0000256" key="12">
    <source>
        <dbReference type="ARBA" id="ARBA00044912"/>
    </source>
</evidence>
<protein>
    <recommendedName>
        <fullName evidence="15">Lysosomal dipeptide transporter MFSD1</fullName>
    </recommendedName>
    <alternativeName>
        <fullName evidence="16">Major facilitator superfamily domain-containing protein 1</fullName>
    </alternativeName>
</protein>
<evidence type="ECO:0000256" key="11">
    <source>
        <dbReference type="ARBA" id="ARBA00044903"/>
    </source>
</evidence>
<feature type="transmembrane region" description="Helical" evidence="20">
    <location>
        <begin position="520"/>
        <end position="540"/>
    </location>
</feature>
<comment type="caution">
    <text evidence="21">The sequence shown here is derived from an EMBL/GenBank/DDBJ whole genome shotgun (WGS) entry which is preliminary data.</text>
</comment>
<feature type="transmembrane region" description="Helical" evidence="20">
    <location>
        <begin position="214"/>
        <end position="236"/>
    </location>
</feature>
<dbReference type="GO" id="GO:0016020">
    <property type="term" value="C:membrane"/>
    <property type="evidence" value="ECO:0007669"/>
    <property type="project" value="UniProtKB-SubCell"/>
</dbReference>
<gene>
    <name evidence="21" type="ORF">BXZ70DRAFT_901619</name>
</gene>
<comment type="catalytic activity">
    <reaction evidence="9">
        <text>L-arginyl-L-alpha-amino acid(out) = L-arginyl-L-alpha-amino acid(in)</text>
        <dbReference type="Rhea" id="RHEA:79371"/>
        <dbReference type="ChEBI" id="CHEBI:84315"/>
    </reaction>
</comment>
<evidence type="ECO:0000313" key="21">
    <source>
        <dbReference type="EMBL" id="KAH8079818.1"/>
    </source>
</evidence>
<feature type="transmembrane region" description="Helical" evidence="20">
    <location>
        <begin position="48"/>
        <end position="66"/>
    </location>
</feature>
<feature type="transmembrane region" description="Helical" evidence="20">
    <location>
        <begin position="341"/>
        <end position="358"/>
    </location>
</feature>
<keyword evidence="20" id="KW-1133">Transmembrane helix</keyword>
<reference evidence="21" key="1">
    <citation type="journal article" date="2021" name="New Phytol.">
        <title>Evolutionary innovations through gain and loss of genes in the ectomycorrhizal Boletales.</title>
        <authorList>
            <person name="Wu G."/>
            <person name="Miyauchi S."/>
            <person name="Morin E."/>
            <person name="Kuo A."/>
            <person name="Drula E."/>
            <person name="Varga T."/>
            <person name="Kohler A."/>
            <person name="Feng B."/>
            <person name="Cao Y."/>
            <person name="Lipzen A."/>
            <person name="Daum C."/>
            <person name="Hundley H."/>
            <person name="Pangilinan J."/>
            <person name="Johnson J."/>
            <person name="Barry K."/>
            <person name="LaButti K."/>
            <person name="Ng V."/>
            <person name="Ahrendt S."/>
            <person name="Min B."/>
            <person name="Choi I.G."/>
            <person name="Park H."/>
            <person name="Plett J.M."/>
            <person name="Magnuson J."/>
            <person name="Spatafora J.W."/>
            <person name="Nagy L.G."/>
            <person name="Henrissat B."/>
            <person name="Grigoriev I.V."/>
            <person name="Yang Z.L."/>
            <person name="Xu J."/>
            <person name="Martin F.M."/>
        </authorList>
    </citation>
    <scope>NUCLEOTIDE SEQUENCE</scope>
    <source>
        <strain evidence="21">KKN 215</strain>
    </source>
</reference>
<evidence type="ECO:0000256" key="2">
    <source>
        <dbReference type="ARBA" id="ARBA00044876"/>
    </source>
</evidence>
<evidence type="ECO:0000256" key="19">
    <source>
        <dbReference type="SAM" id="MobiDB-lite"/>
    </source>
</evidence>
<comment type="catalytic activity">
    <reaction evidence="2">
        <text>L-lysyl-L-alanine(out) = L-lysyl-L-alanine(in)</text>
        <dbReference type="Rhea" id="RHEA:79399"/>
        <dbReference type="ChEBI" id="CHEBI:229954"/>
    </reaction>
</comment>
<accession>A0A8K0XK92</accession>
<evidence type="ECO:0000256" key="7">
    <source>
        <dbReference type="ARBA" id="ARBA00044893"/>
    </source>
</evidence>
<evidence type="ECO:0000256" key="1">
    <source>
        <dbReference type="ARBA" id="ARBA00004141"/>
    </source>
</evidence>
<evidence type="ECO:0000256" key="15">
    <source>
        <dbReference type="ARBA" id="ARBA00044985"/>
    </source>
</evidence>
<organism evidence="21 22">
    <name type="scientific">Cristinia sonorae</name>
    <dbReference type="NCBI Taxonomy" id="1940300"/>
    <lineage>
        <taxon>Eukaryota</taxon>
        <taxon>Fungi</taxon>
        <taxon>Dikarya</taxon>
        <taxon>Basidiomycota</taxon>
        <taxon>Agaricomycotina</taxon>
        <taxon>Agaricomycetes</taxon>
        <taxon>Agaricomycetidae</taxon>
        <taxon>Agaricales</taxon>
        <taxon>Pleurotineae</taxon>
        <taxon>Stephanosporaceae</taxon>
        <taxon>Cristinia</taxon>
    </lineage>
</organism>
<dbReference type="InterPro" id="IPR052187">
    <property type="entry name" value="MFSD1"/>
</dbReference>
<comment type="catalytic activity">
    <reaction evidence="4">
        <text>L-alpha-aminoacyl-L-arginine(out) = L-alpha-aminoacyl-L-arginine(in)</text>
        <dbReference type="Rhea" id="RHEA:79367"/>
        <dbReference type="ChEBI" id="CHEBI:229968"/>
    </reaction>
</comment>
<keyword evidence="20" id="KW-0472">Membrane</keyword>
<comment type="catalytic activity">
    <reaction evidence="3">
        <text>L-histidyl-glycine(out) = L-histidyl-glycine(in)</text>
        <dbReference type="Rhea" id="RHEA:79395"/>
        <dbReference type="ChEBI" id="CHEBI:229957"/>
    </reaction>
</comment>
<proteinExistence type="predicted"/>
<dbReference type="GO" id="GO:0022857">
    <property type="term" value="F:transmembrane transporter activity"/>
    <property type="evidence" value="ECO:0007669"/>
    <property type="project" value="InterPro"/>
</dbReference>
<evidence type="ECO:0000256" key="3">
    <source>
        <dbReference type="ARBA" id="ARBA00044878"/>
    </source>
</evidence>
<feature type="transmembrane region" description="Helical" evidence="20">
    <location>
        <begin position="314"/>
        <end position="334"/>
    </location>
</feature>
<dbReference type="InterPro" id="IPR036259">
    <property type="entry name" value="MFS_trans_sf"/>
</dbReference>
<feature type="transmembrane region" description="Helical" evidence="20">
    <location>
        <begin position="440"/>
        <end position="461"/>
    </location>
</feature>
<comment type="subunit">
    <text evidence="18">Homodimer. Interacts with lysosomal protein GLMP (via lumenal domain); the interaction starts while both proteins are still in the endoplasmic reticulum and is required for stabilization of MFSD1 in lysosomes but has no direct effect on its targeting to lysosomes or transporter activity.</text>
</comment>
<evidence type="ECO:0000256" key="16">
    <source>
        <dbReference type="ARBA" id="ARBA00045018"/>
    </source>
</evidence>
<dbReference type="OrthoDB" id="424834at2759"/>
<comment type="catalytic activity">
    <reaction evidence="6">
        <text>L-lysyl-L-alpha-amino acid(out) = L-lysyl-L-alpha-amino acid(in)</text>
        <dbReference type="Rhea" id="RHEA:79387"/>
        <dbReference type="ChEBI" id="CHEBI:229965"/>
    </reaction>
</comment>
<feature type="transmembrane region" description="Helical" evidence="20">
    <location>
        <begin position="89"/>
        <end position="111"/>
    </location>
</feature>
<dbReference type="InterPro" id="IPR011701">
    <property type="entry name" value="MFS"/>
</dbReference>
<dbReference type="Proteomes" id="UP000813824">
    <property type="component" value="Unassembled WGS sequence"/>
</dbReference>
<comment type="function">
    <text evidence="17">Lysosomal dipeptide uniporter that selectively exports lysine, arginine or histidine-containing dipeptides with a net positive charge from the lysosome lumen into the cytosol. Could play a role in a specific type of protein O-glycosylation indirectly regulating macrophages migration and tissue invasion. Also essential for liver homeostasis.</text>
</comment>
<dbReference type="Pfam" id="PF07690">
    <property type="entry name" value="MFS_1"/>
    <property type="match status" value="1"/>
</dbReference>
<feature type="compositionally biased region" description="Basic and acidic residues" evidence="19">
    <location>
        <begin position="11"/>
        <end position="20"/>
    </location>
</feature>
<evidence type="ECO:0000256" key="4">
    <source>
        <dbReference type="ARBA" id="ARBA00044881"/>
    </source>
</evidence>
<comment type="catalytic activity">
    <reaction evidence="8">
        <text>L-aspartyl-L-lysine(out) = L-aspartyl-L-lysine(in)</text>
        <dbReference type="Rhea" id="RHEA:79411"/>
        <dbReference type="ChEBI" id="CHEBI:229953"/>
    </reaction>
</comment>
<feature type="region of interest" description="Disordered" evidence="19">
    <location>
        <begin position="1"/>
        <end position="27"/>
    </location>
</feature>
<feature type="transmembrane region" description="Helical" evidence="20">
    <location>
        <begin position="276"/>
        <end position="294"/>
    </location>
</feature>
<comment type="catalytic activity">
    <reaction evidence="12">
        <text>L-histidyl-L-alpha-amino acid(out) = L-histidyl-L-alpha-amino acid(in)</text>
        <dbReference type="Rhea" id="RHEA:79379"/>
        <dbReference type="ChEBI" id="CHEBI:229964"/>
    </reaction>
</comment>
<dbReference type="EMBL" id="JAEVFJ010000055">
    <property type="protein sequence ID" value="KAH8079818.1"/>
    <property type="molecule type" value="Genomic_DNA"/>
</dbReference>
<evidence type="ECO:0000256" key="9">
    <source>
        <dbReference type="ARBA" id="ARBA00044899"/>
    </source>
</evidence>
<evidence type="ECO:0000256" key="5">
    <source>
        <dbReference type="ARBA" id="ARBA00044884"/>
    </source>
</evidence>
<keyword evidence="20" id="KW-0812">Transmembrane</keyword>
<dbReference type="PANTHER" id="PTHR23512:SF12">
    <property type="entry name" value="TRANSPORTER, PUTATIVE (AFU_ORTHOLOGUE AFUA_4G00260)-RELATED"/>
    <property type="match status" value="1"/>
</dbReference>
<evidence type="ECO:0000313" key="22">
    <source>
        <dbReference type="Proteomes" id="UP000813824"/>
    </source>
</evidence>
<name>A0A8K0XK92_9AGAR</name>
<comment type="catalytic activity">
    <reaction evidence="14">
        <text>L-lysyl-glycine(out) = L-lysyl-glycine(in)</text>
        <dbReference type="Rhea" id="RHEA:79407"/>
        <dbReference type="ChEBI" id="CHEBI:191202"/>
    </reaction>
</comment>
<evidence type="ECO:0000256" key="14">
    <source>
        <dbReference type="ARBA" id="ARBA00044924"/>
    </source>
</evidence>
<dbReference type="Gene3D" id="1.20.1250.20">
    <property type="entry name" value="MFS general substrate transporter like domains"/>
    <property type="match status" value="2"/>
</dbReference>
<dbReference type="SUPFAM" id="SSF103473">
    <property type="entry name" value="MFS general substrate transporter"/>
    <property type="match status" value="1"/>
</dbReference>